<organism evidence="2 3">
    <name type="scientific">Quercus rubra</name>
    <name type="common">Northern red oak</name>
    <name type="synonym">Quercus borealis</name>
    <dbReference type="NCBI Taxonomy" id="3512"/>
    <lineage>
        <taxon>Eukaryota</taxon>
        <taxon>Viridiplantae</taxon>
        <taxon>Streptophyta</taxon>
        <taxon>Embryophyta</taxon>
        <taxon>Tracheophyta</taxon>
        <taxon>Spermatophyta</taxon>
        <taxon>Magnoliopsida</taxon>
        <taxon>eudicotyledons</taxon>
        <taxon>Gunneridae</taxon>
        <taxon>Pentapetalae</taxon>
        <taxon>rosids</taxon>
        <taxon>fabids</taxon>
        <taxon>Fagales</taxon>
        <taxon>Fagaceae</taxon>
        <taxon>Quercus</taxon>
    </lineage>
</organism>
<reference evidence="2 3" key="1">
    <citation type="journal article" date="2023" name="G3 (Bethesda)">
        <title>A haplotype-resolved chromosome-scale genome for Quercus rubra L. provides insights into the genetics of adaptive traits for red oak species.</title>
        <authorList>
            <person name="Kapoor B."/>
            <person name="Jenkins J."/>
            <person name="Schmutz J."/>
            <person name="Zhebentyayeva T."/>
            <person name="Kuelheim C."/>
            <person name="Coggeshall M."/>
            <person name="Heim C."/>
            <person name="Lasky J.R."/>
            <person name="Leites L."/>
            <person name="Islam-Faridi N."/>
            <person name="Romero-Severson J."/>
            <person name="DeLeo V.L."/>
            <person name="Lucas S.M."/>
            <person name="Lazic D."/>
            <person name="Gailing O."/>
            <person name="Carlson J."/>
            <person name="Staton M."/>
        </authorList>
    </citation>
    <scope>NUCLEOTIDE SEQUENCE [LARGE SCALE GENOMIC DNA]</scope>
    <source>
        <strain evidence="2">Pseudo-F2</strain>
    </source>
</reference>
<dbReference type="AlphaFoldDB" id="A0AAN7E552"/>
<sequence length="390" mass="44217">MSLKDSHLCDALKVQVQITGASQVQDTFAATLHYQLAYRLQNHAFDMAVPDIAQSNDALLIQVDPGMTPMCTFVPRQLDKDQMMSLFPESWITKYEMLHQATKPIQSKDPLFIRKENGEVETKFLMAPSEKKDVTVFPTQIVMLQPVSYVSEDGLQIKAFREDGKPCYEGKSPSGHIWRDVCDCVDCHKEESLEEEWPKRKKKSSQQKLKERYEAGDPEVDFLGEPSGRFDYYVLYPRSKKQTSPSPSKKDYNQNQKPPLIPYYQKVLPQTLKCQPLPIKPTQIPESSPCYMFDQASPSYSQNFPPLESFDHPQTNTKHVWKIKNPVGTNSDGTKKQVSSAEAAFGRGNLSYARKWKIKNPVGTNSDGTKKQVSSAEAAFGRGNLSYARK</sequence>
<evidence type="ECO:0000313" key="3">
    <source>
        <dbReference type="Proteomes" id="UP001324115"/>
    </source>
</evidence>
<comment type="caution">
    <text evidence="2">The sequence shown here is derived from an EMBL/GenBank/DDBJ whole genome shotgun (WGS) entry which is preliminary data.</text>
</comment>
<dbReference type="InterPro" id="IPR053098">
    <property type="entry name" value="Petuviruses_polyprotein"/>
</dbReference>
<dbReference type="Proteomes" id="UP001324115">
    <property type="component" value="Unassembled WGS sequence"/>
</dbReference>
<protein>
    <submittedName>
        <fullName evidence="2">Uncharacterized protein</fullName>
    </submittedName>
</protein>
<dbReference type="PANTHER" id="PTHR48435:SF1">
    <property type="entry name" value="POLYPROTEIN"/>
    <property type="match status" value="1"/>
</dbReference>
<feature type="region of interest" description="Disordered" evidence="1">
    <location>
        <begin position="239"/>
        <end position="258"/>
    </location>
</feature>
<dbReference type="EMBL" id="JAXUIC010000011">
    <property type="protein sequence ID" value="KAK4563366.1"/>
    <property type="molecule type" value="Genomic_DNA"/>
</dbReference>
<dbReference type="PANTHER" id="PTHR48435">
    <property type="entry name" value="POLYPROTEIN"/>
    <property type="match status" value="1"/>
</dbReference>
<keyword evidence="3" id="KW-1185">Reference proteome</keyword>
<feature type="region of interest" description="Disordered" evidence="1">
    <location>
        <begin position="359"/>
        <end position="390"/>
    </location>
</feature>
<feature type="compositionally biased region" description="Polar residues" evidence="1">
    <location>
        <begin position="362"/>
        <end position="375"/>
    </location>
</feature>
<accession>A0AAN7E552</accession>
<proteinExistence type="predicted"/>
<evidence type="ECO:0000313" key="2">
    <source>
        <dbReference type="EMBL" id="KAK4563366.1"/>
    </source>
</evidence>
<gene>
    <name evidence="2" type="ORF">RGQ29_005758</name>
</gene>
<name>A0AAN7E552_QUERU</name>
<evidence type="ECO:0000256" key="1">
    <source>
        <dbReference type="SAM" id="MobiDB-lite"/>
    </source>
</evidence>